<name>A0A9D9DTN0_9BACT</name>
<evidence type="ECO:0000313" key="2">
    <source>
        <dbReference type="Proteomes" id="UP000823612"/>
    </source>
</evidence>
<dbReference type="Proteomes" id="UP000823612">
    <property type="component" value="Unassembled WGS sequence"/>
</dbReference>
<evidence type="ECO:0000313" key="1">
    <source>
        <dbReference type="EMBL" id="MBO8433002.1"/>
    </source>
</evidence>
<accession>A0A9D9DTN0</accession>
<organism evidence="1 2">
    <name type="scientific">Candidatus Pullibacteroides excrementavium</name>
    <dbReference type="NCBI Taxonomy" id="2840905"/>
    <lineage>
        <taxon>Bacteria</taxon>
        <taxon>Pseudomonadati</taxon>
        <taxon>Bacteroidota</taxon>
        <taxon>Bacteroidia</taxon>
        <taxon>Bacteroidales</taxon>
        <taxon>Candidatus Pullibacteroides</taxon>
    </lineage>
</organism>
<comment type="caution">
    <text evidence="1">The sequence shown here is derived from an EMBL/GenBank/DDBJ whole genome shotgun (WGS) entry which is preliminary data.</text>
</comment>
<evidence type="ECO:0008006" key="3">
    <source>
        <dbReference type="Google" id="ProtNLM"/>
    </source>
</evidence>
<proteinExistence type="predicted"/>
<protein>
    <recommendedName>
        <fullName evidence="3">Septum formation initiator</fullName>
    </recommendedName>
</protein>
<dbReference type="EMBL" id="JADIMZ010000101">
    <property type="protein sequence ID" value="MBO8433002.1"/>
    <property type="molecule type" value="Genomic_DNA"/>
</dbReference>
<dbReference type="AlphaFoldDB" id="A0A9D9DTN0"/>
<reference evidence="1" key="2">
    <citation type="journal article" date="2021" name="PeerJ">
        <title>Extensive microbial diversity within the chicken gut microbiome revealed by metagenomics and culture.</title>
        <authorList>
            <person name="Gilroy R."/>
            <person name="Ravi A."/>
            <person name="Getino M."/>
            <person name="Pursley I."/>
            <person name="Horton D.L."/>
            <person name="Alikhan N.F."/>
            <person name="Baker D."/>
            <person name="Gharbi K."/>
            <person name="Hall N."/>
            <person name="Watson M."/>
            <person name="Adriaenssens E.M."/>
            <person name="Foster-Nyarko E."/>
            <person name="Jarju S."/>
            <person name="Secka A."/>
            <person name="Antonio M."/>
            <person name="Oren A."/>
            <person name="Chaudhuri R.R."/>
            <person name="La Ragione R."/>
            <person name="Hildebrand F."/>
            <person name="Pallen M.J."/>
        </authorList>
    </citation>
    <scope>NUCLEOTIDE SEQUENCE</scope>
    <source>
        <strain evidence="1">2889</strain>
    </source>
</reference>
<sequence>MNRNKFFSTVRYNIDRFWAWKYRNHILVTLFFILWVGFLSPNTIGTQIKAARELRQLKRTKDYYQKDILHNEALIHQILSDPEFVEKFGRETYLMKRENEDIYLFE</sequence>
<gene>
    <name evidence="1" type="ORF">IAB08_06890</name>
</gene>
<reference evidence="1" key="1">
    <citation type="submission" date="2020-10" db="EMBL/GenBank/DDBJ databases">
        <authorList>
            <person name="Gilroy R."/>
        </authorList>
    </citation>
    <scope>NUCLEOTIDE SEQUENCE</scope>
    <source>
        <strain evidence="1">2889</strain>
    </source>
</reference>